<dbReference type="Proteomes" id="UP000282930">
    <property type="component" value="Chromosome"/>
</dbReference>
<dbReference type="KEGG" id="ccha:ELD05_05450"/>
<accession>A0A3T0D522</accession>
<dbReference type="Gene3D" id="1.10.10.10">
    <property type="entry name" value="Winged helix-like DNA-binding domain superfamily/Winged helix DNA-binding domain"/>
    <property type="match status" value="1"/>
</dbReference>
<evidence type="ECO:0000313" key="1">
    <source>
        <dbReference type="EMBL" id="AZT90134.1"/>
    </source>
</evidence>
<evidence type="ECO:0000313" key="2">
    <source>
        <dbReference type="Proteomes" id="UP000282930"/>
    </source>
</evidence>
<dbReference type="EMBL" id="CP034791">
    <property type="protein sequence ID" value="AZT90134.1"/>
    <property type="molecule type" value="Genomic_DNA"/>
</dbReference>
<sequence length="200" mass="23760">MRILDKKLHGERYLIILEDGREFAIDKDIYFEKRVYELEDIDEKTLSLLIFEDNLKKAKQDLVGYLTRYPMRSEFMYYKHLLDKGYDSATAAEAVAYFVKIGYIDELSAAKKLVAKYQRSKSNLQIVNILKKNGFKNSTISQLNLSPESDLRLLDKLLQRKLRHLKKPDNKEILKLIKWFVARGYDYNTIVEKIREYLDY</sequence>
<name>A0A3T0D522_9FIRM</name>
<proteinExistence type="predicted"/>
<dbReference type="InterPro" id="IPR036388">
    <property type="entry name" value="WH-like_DNA-bd_sf"/>
</dbReference>
<gene>
    <name evidence="1" type="ORF">ELD05_05450</name>
</gene>
<organism evidence="1 2">
    <name type="scientific">Caldicellulosiruptor changbaiensis</name>
    <dbReference type="NCBI Taxonomy" id="1222016"/>
    <lineage>
        <taxon>Bacteria</taxon>
        <taxon>Bacillati</taxon>
        <taxon>Bacillota</taxon>
        <taxon>Bacillota incertae sedis</taxon>
        <taxon>Caldicellulosiruptorales</taxon>
        <taxon>Caldicellulosiruptoraceae</taxon>
        <taxon>Caldicellulosiruptor</taxon>
    </lineage>
</organism>
<reference evidence="1 2" key="1">
    <citation type="submission" date="2018-12" db="EMBL/GenBank/DDBJ databases">
        <title>Genome sequence from the cellulolytic species, Caldicellulosiruptor changbaiensis.</title>
        <authorList>
            <person name="Blumer-Schuette S.E."/>
            <person name="Mendoza C."/>
        </authorList>
    </citation>
    <scope>NUCLEOTIDE SEQUENCE [LARGE SCALE GENOMIC DNA]</scope>
    <source>
        <strain evidence="1 2">CBS-Z</strain>
    </source>
</reference>
<dbReference type="AlphaFoldDB" id="A0A3T0D522"/>
<protein>
    <submittedName>
        <fullName evidence="1">Uncharacterized protein</fullName>
    </submittedName>
</protein>
<keyword evidence="2" id="KW-1185">Reference proteome</keyword>
<dbReference type="RefSeq" id="WP_127351635.1">
    <property type="nucleotide sequence ID" value="NZ_CP034791.1"/>
</dbReference>